<dbReference type="GO" id="GO:0016740">
    <property type="term" value="F:transferase activity"/>
    <property type="evidence" value="ECO:0007669"/>
    <property type="project" value="UniProtKB-KW"/>
</dbReference>
<protein>
    <submittedName>
        <fullName evidence="2">Polysaccharide pyruvyl transferase family protein</fullName>
    </submittedName>
</protein>
<keyword evidence="2" id="KW-0808">Transferase</keyword>
<accession>A0ABW5XB04</accession>
<dbReference type="Proteomes" id="UP001597391">
    <property type="component" value="Unassembled WGS sequence"/>
</dbReference>
<name>A0ABW5XB04_9MICO</name>
<organism evidence="2 3">
    <name type="scientific">Populibacterium corticicola</name>
    <dbReference type="NCBI Taxonomy" id="1812826"/>
    <lineage>
        <taxon>Bacteria</taxon>
        <taxon>Bacillati</taxon>
        <taxon>Actinomycetota</taxon>
        <taxon>Actinomycetes</taxon>
        <taxon>Micrococcales</taxon>
        <taxon>Jonesiaceae</taxon>
        <taxon>Populibacterium</taxon>
    </lineage>
</organism>
<dbReference type="EMBL" id="JBHUOP010000001">
    <property type="protein sequence ID" value="MFD2839242.1"/>
    <property type="molecule type" value="Genomic_DNA"/>
</dbReference>
<reference evidence="3" key="1">
    <citation type="journal article" date="2019" name="Int. J. Syst. Evol. Microbiol.">
        <title>The Global Catalogue of Microorganisms (GCM) 10K type strain sequencing project: providing services to taxonomists for standard genome sequencing and annotation.</title>
        <authorList>
            <consortium name="The Broad Institute Genomics Platform"/>
            <consortium name="The Broad Institute Genome Sequencing Center for Infectious Disease"/>
            <person name="Wu L."/>
            <person name="Ma J."/>
        </authorList>
    </citation>
    <scope>NUCLEOTIDE SEQUENCE [LARGE SCALE GENOMIC DNA]</scope>
    <source>
        <strain evidence="3">KCTC 33576</strain>
    </source>
</reference>
<evidence type="ECO:0000259" key="1">
    <source>
        <dbReference type="Pfam" id="PF04230"/>
    </source>
</evidence>
<feature type="domain" description="Polysaccharide pyruvyl transferase" evidence="1">
    <location>
        <begin position="93"/>
        <end position="315"/>
    </location>
</feature>
<proteinExistence type="predicted"/>
<gene>
    <name evidence="2" type="ORF">ACFSYH_01490</name>
</gene>
<comment type="caution">
    <text evidence="2">The sequence shown here is derived from an EMBL/GenBank/DDBJ whole genome shotgun (WGS) entry which is preliminary data.</text>
</comment>
<dbReference type="RefSeq" id="WP_377464683.1">
    <property type="nucleotide sequence ID" value="NZ_JBHUOP010000001.1"/>
</dbReference>
<keyword evidence="3" id="KW-1185">Reference proteome</keyword>
<dbReference type="Pfam" id="PF04230">
    <property type="entry name" value="PS_pyruv_trans"/>
    <property type="match status" value="1"/>
</dbReference>
<sequence length="466" mass="52264">MTRILLRAGKSPFTQLSPEVSLEGFSSGVWGSNVGNFIFSDSVHRLLATPDTEIRTNAFLTERIEVPGSYIKRINNEFDHFVIPMANAFRGSFLNNLKRLTNVIEQLDIPVTVVGVGVTGGKGTLNDPIPHVEGELADEVNRFMRAVLARSASIGVRGNYTAEFLSKLGYGDDVVRIIGCPSLFKFGPEHQVNKKVETITADSAVTMNLTPYVPEMGPISLHHAKHYNDLTYIPQVSNDLAMMMWGKANPQYKNPKLPIHVQHPLYLEDKMRFFVDSHSWTNYLATRDFAFGTRIHGNIAALISGTPAFVLAHDSRTHELAEYHDIPHIKVPDLAGRKDAAEFYEEADYTAFNRNQAANFERFAAFLTENGLSHVYEEGKANPEYDARIEELNLIEPVRSLAARDPEAQSQAYSRVQRLRNPEFQAKTAKKALASHEFPLTVDGKLERKRKSALRRVARKLESLAE</sequence>
<dbReference type="InterPro" id="IPR007345">
    <property type="entry name" value="Polysacch_pyruvyl_Trfase"/>
</dbReference>
<evidence type="ECO:0000313" key="3">
    <source>
        <dbReference type="Proteomes" id="UP001597391"/>
    </source>
</evidence>
<evidence type="ECO:0000313" key="2">
    <source>
        <dbReference type="EMBL" id="MFD2839242.1"/>
    </source>
</evidence>